<dbReference type="OrthoDB" id="65434at2759"/>
<comment type="catalytic activity">
    <reaction evidence="6">
        <text>L-serine + hexadecanoyl-CoA + H(+) = 3-oxosphinganine + CO2 + CoA</text>
        <dbReference type="Rhea" id="RHEA:14761"/>
        <dbReference type="ChEBI" id="CHEBI:15378"/>
        <dbReference type="ChEBI" id="CHEBI:16526"/>
        <dbReference type="ChEBI" id="CHEBI:33384"/>
        <dbReference type="ChEBI" id="CHEBI:57287"/>
        <dbReference type="ChEBI" id="CHEBI:57379"/>
        <dbReference type="ChEBI" id="CHEBI:58299"/>
        <dbReference type="EC" id="2.3.1.50"/>
    </reaction>
</comment>
<dbReference type="PANTHER" id="PTHR13693">
    <property type="entry name" value="CLASS II AMINOTRANSFERASE/8-AMINO-7-OXONONANOATE SYNTHASE"/>
    <property type="match status" value="1"/>
</dbReference>
<evidence type="ECO:0000256" key="6">
    <source>
        <dbReference type="ARBA" id="ARBA00048528"/>
    </source>
</evidence>
<dbReference type="EMBL" id="VLTL01000002">
    <property type="protein sequence ID" value="KAA0172187.1"/>
    <property type="molecule type" value="Genomic_DNA"/>
</dbReference>
<evidence type="ECO:0000256" key="5">
    <source>
        <dbReference type="ARBA" id="ARBA00022898"/>
    </source>
</evidence>
<organism evidence="10 15">
    <name type="scientific">Cafeteria roenbergensis</name>
    <name type="common">Marine flagellate</name>
    <dbReference type="NCBI Taxonomy" id="33653"/>
    <lineage>
        <taxon>Eukaryota</taxon>
        <taxon>Sar</taxon>
        <taxon>Stramenopiles</taxon>
        <taxon>Bigyra</taxon>
        <taxon>Opalozoa</taxon>
        <taxon>Bicosoecida</taxon>
        <taxon>Cafeteriaceae</taxon>
        <taxon>Cafeteria</taxon>
    </lineage>
</organism>
<keyword evidence="4" id="KW-0808">Transferase</keyword>
<dbReference type="EMBL" id="VLTM01000107">
    <property type="protein sequence ID" value="KAA0152281.1"/>
    <property type="molecule type" value="Genomic_DNA"/>
</dbReference>
<comment type="cofactor">
    <cofactor evidence="1 7">
        <name>pyridoxal 5'-phosphate</name>
        <dbReference type="ChEBI" id="CHEBI:597326"/>
    </cofactor>
</comment>
<dbReference type="InterPro" id="IPR001917">
    <property type="entry name" value="Aminotrans_II_pyridoxalP_BS"/>
</dbReference>
<dbReference type="Pfam" id="PF00155">
    <property type="entry name" value="Aminotran_1_2"/>
    <property type="match status" value="1"/>
</dbReference>
<dbReference type="CDD" id="cd06454">
    <property type="entry name" value="KBL_like"/>
    <property type="match status" value="1"/>
</dbReference>
<evidence type="ECO:0000259" key="9">
    <source>
        <dbReference type="Pfam" id="PF00155"/>
    </source>
</evidence>
<comment type="caution">
    <text evidence="10">The sequence shown here is derived from an EMBL/GenBank/DDBJ whole genome shotgun (WGS) entry which is preliminary data.</text>
</comment>
<dbReference type="InterPro" id="IPR050087">
    <property type="entry name" value="AON_synthase_class-II"/>
</dbReference>
<dbReference type="GO" id="GO:0030170">
    <property type="term" value="F:pyridoxal phosphate binding"/>
    <property type="evidence" value="ECO:0007669"/>
    <property type="project" value="InterPro"/>
</dbReference>
<name>A0A5A8CCS9_CAFRO</name>
<evidence type="ECO:0000256" key="3">
    <source>
        <dbReference type="ARBA" id="ARBA00013220"/>
    </source>
</evidence>
<dbReference type="PANTHER" id="PTHR13693:SF3">
    <property type="entry name" value="LD36009P"/>
    <property type="match status" value="1"/>
</dbReference>
<dbReference type="Proteomes" id="UP000325113">
    <property type="component" value="Unassembled WGS sequence"/>
</dbReference>
<dbReference type="GO" id="GO:0004758">
    <property type="term" value="F:serine C-palmitoyltransferase activity"/>
    <property type="evidence" value="ECO:0007669"/>
    <property type="project" value="UniProtKB-EC"/>
</dbReference>
<dbReference type="InterPro" id="IPR015424">
    <property type="entry name" value="PyrdxlP-dep_Trfase"/>
</dbReference>
<gene>
    <name evidence="13" type="ORF">FNF27_01400</name>
    <name evidence="12" type="ORF">FNF28_00190</name>
    <name evidence="10" type="ORF">FNF29_05803</name>
    <name evidence="11" type="ORF">FNF31_06656</name>
</gene>
<feature type="domain" description="Aminotransferase class I/classII large" evidence="9">
    <location>
        <begin position="150"/>
        <end position="510"/>
    </location>
</feature>
<evidence type="ECO:0000256" key="4">
    <source>
        <dbReference type="ARBA" id="ARBA00022679"/>
    </source>
</evidence>
<proteinExistence type="inferred from homology"/>
<dbReference type="Gene3D" id="3.40.640.10">
    <property type="entry name" value="Type I PLP-dependent aspartate aminotransferase-like (Major domain)"/>
    <property type="match status" value="1"/>
</dbReference>
<dbReference type="SUPFAM" id="SSF53383">
    <property type="entry name" value="PLP-dependent transferases"/>
    <property type="match status" value="1"/>
</dbReference>
<dbReference type="Proteomes" id="UP000323011">
    <property type="component" value="Unassembled WGS sequence"/>
</dbReference>
<reference evidence="14 15" key="1">
    <citation type="submission" date="2019-07" db="EMBL/GenBank/DDBJ databases">
        <title>Genomes of Cafeteria roenbergensis.</title>
        <authorList>
            <person name="Fischer M.G."/>
            <person name="Hackl T."/>
            <person name="Roman M."/>
        </authorList>
    </citation>
    <scope>NUCLEOTIDE SEQUENCE [LARGE SCALE GENOMIC DNA]</scope>
    <source>
        <strain evidence="10 15">BVI</strain>
        <strain evidence="11 17">Cflag</strain>
        <strain evidence="13 14">E4-10P</strain>
        <strain evidence="12 16">RCC970-E3</strain>
    </source>
</reference>
<evidence type="ECO:0000313" key="13">
    <source>
        <dbReference type="EMBL" id="KAA0177070.1"/>
    </source>
</evidence>
<dbReference type="Proteomes" id="UP000322899">
    <property type="component" value="Unassembled WGS sequence"/>
</dbReference>
<evidence type="ECO:0000256" key="8">
    <source>
        <dbReference type="SAM" id="MobiDB-lite"/>
    </source>
</evidence>
<dbReference type="GO" id="GO:0016020">
    <property type="term" value="C:membrane"/>
    <property type="evidence" value="ECO:0007669"/>
    <property type="project" value="GOC"/>
</dbReference>
<dbReference type="PROSITE" id="PS00599">
    <property type="entry name" value="AA_TRANSFER_CLASS_2"/>
    <property type="match status" value="1"/>
</dbReference>
<dbReference type="InterPro" id="IPR004839">
    <property type="entry name" value="Aminotransferase_I/II_large"/>
</dbReference>
<dbReference type="Gene3D" id="3.90.1150.10">
    <property type="entry name" value="Aspartate Aminotransferase, domain 1"/>
    <property type="match status" value="1"/>
</dbReference>
<dbReference type="InterPro" id="IPR015421">
    <property type="entry name" value="PyrdxlP-dep_Trfase_major"/>
</dbReference>
<dbReference type="EMBL" id="VLTN01000041">
    <property type="protein sequence ID" value="KAA0149591.1"/>
    <property type="molecule type" value="Genomic_DNA"/>
</dbReference>
<evidence type="ECO:0000313" key="17">
    <source>
        <dbReference type="Proteomes" id="UP000325113"/>
    </source>
</evidence>
<dbReference type="InterPro" id="IPR015422">
    <property type="entry name" value="PyrdxlP-dep_Trfase_small"/>
</dbReference>
<protein>
    <recommendedName>
        <fullName evidence="3">serine C-palmitoyltransferase</fullName>
        <ecNumber evidence="3">2.3.1.50</ecNumber>
    </recommendedName>
</protein>
<dbReference type="EMBL" id="VLTO01000005">
    <property type="protein sequence ID" value="KAA0177070.1"/>
    <property type="molecule type" value="Genomic_DNA"/>
</dbReference>
<dbReference type="GO" id="GO:0046513">
    <property type="term" value="P:ceramide biosynthetic process"/>
    <property type="evidence" value="ECO:0007669"/>
    <property type="project" value="TreeGrafter"/>
</dbReference>
<feature type="compositionally biased region" description="Low complexity" evidence="8">
    <location>
        <begin position="1"/>
        <end position="20"/>
    </location>
</feature>
<dbReference type="OMA" id="MFGSNAY"/>
<keyword evidence="15" id="KW-1185">Reference proteome</keyword>
<dbReference type="GO" id="GO:0046512">
    <property type="term" value="P:sphingosine biosynthetic process"/>
    <property type="evidence" value="ECO:0007669"/>
    <property type="project" value="TreeGrafter"/>
</dbReference>
<evidence type="ECO:0000256" key="2">
    <source>
        <dbReference type="ARBA" id="ARBA00008392"/>
    </source>
</evidence>
<evidence type="ECO:0000313" key="15">
    <source>
        <dbReference type="Proteomes" id="UP000323011"/>
    </source>
</evidence>
<evidence type="ECO:0000313" key="10">
    <source>
        <dbReference type="EMBL" id="KAA0149591.1"/>
    </source>
</evidence>
<evidence type="ECO:0000313" key="16">
    <source>
        <dbReference type="Proteomes" id="UP000324907"/>
    </source>
</evidence>
<evidence type="ECO:0000313" key="11">
    <source>
        <dbReference type="EMBL" id="KAA0152281.1"/>
    </source>
</evidence>
<dbReference type="GO" id="GO:0017059">
    <property type="term" value="C:serine palmitoyltransferase complex"/>
    <property type="evidence" value="ECO:0007669"/>
    <property type="project" value="TreeGrafter"/>
</dbReference>
<dbReference type="AlphaFoldDB" id="A0A5A8CCS9"/>
<dbReference type="Proteomes" id="UP000324907">
    <property type="component" value="Unassembled WGS sequence"/>
</dbReference>
<evidence type="ECO:0000256" key="7">
    <source>
        <dbReference type="RuleBase" id="RU003693"/>
    </source>
</evidence>
<dbReference type="EC" id="2.3.1.50" evidence="3"/>
<evidence type="ECO:0000313" key="12">
    <source>
        <dbReference type="EMBL" id="KAA0172187.1"/>
    </source>
</evidence>
<comment type="similarity">
    <text evidence="2 7">Belongs to the class-II pyridoxal-phosphate-dependent aminotransferase family.</text>
</comment>
<sequence>MPEAVRASSSARRSSRRPPSLLGQALRPLQAPGLNSRKPRAPSATASHGPGALVILTTYFSYAMLYVLGHIRDALGRLAGSRYGALTLSKGLAPLLQDWENFYTRRMYHRVQDCWSRPITGPPLSATMSVMERSVVKGSYQLAPSGGKRECLNLGSYNYLGFADDWEDTCRSAVMEAVDQYSVSSCASAVDIGLTSLQAELEANVAAFLGKDAAIVYSMGYGTNAASIPALMGPGTLILSDALNHASIVNGARHSGASIRVFRHNNPAHLEQLLREAIIGGQPGLRRPWRKILVVVEGVYSMEGEIADLKPLVRVAKRYKAYVMVDEAHSIGALGKTGRGACEHCGVDTADVDVMMGTFTKSYGAMGGYIAGSKELIDYLRQNSSGSVYGTAMSPVVVAQVLRAFEIIDGRDGTDRGARKLQAIKDNANYFRSRLEDMGCELLGQQDSPVVPLMIYNPGKVAQFSRECFDRGLAVVVVGFPATSLIESRTRFCISAGHTREDLDKALKSIEEVVDLLKLRYGKRWFG</sequence>
<keyword evidence="5 7" id="KW-0663">Pyridoxal phosphate</keyword>
<evidence type="ECO:0000256" key="1">
    <source>
        <dbReference type="ARBA" id="ARBA00001933"/>
    </source>
</evidence>
<feature type="region of interest" description="Disordered" evidence="8">
    <location>
        <begin position="1"/>
        <end position="47"/>
    </location>
</feature>
<accession>A0A5A8CCS9</accession>
<evidence type="ECO:0000313" key="14">
    <source>
        <dbReference type="Proteomes" id="UP000322899"/>
    </source>
</evidence>